<dbReference type="RefSeq" id="WP_345428103.1">
    <property type="nucleotide sequence ID" value="NZ_BAABHK010000001.1"/>
</dbReference>
<dbReference type="InterPro" id="IPR050660">
    <property type="entry name" value="NEK_Ser/Thr_kinase"/>
</dbReference>
<dbReference type="PROSITE" id="PS00107">
    <property type="entry name" value="PROTEIN_KINASE_ATP"/>
    <property type="match status" value="1"/>
</dbReference>
<gene>
    <name evidence="11" type="ORF">GCM10023196_000740</name>
</gene>
<keyword evidence="5" id="KW-0418">Kinase</keyword>
<feature type="transmembrane region" description="Helical" evidence="9">
    <location>
        <begin position="436"/>
        <end position="456"/>
    </location>
</feature>
<dbReference type="InterPro" id="IPR008271">
    <property type="entry name" value="Ser/Thr_kinase_AS"/>
</dbReference>
<dbReference type="EC" id="2.7.11.1" evidence="2"/>
<feature type="transmembrane region" description="Helical" evidence="9">
    <location>
        <begin position="347"/>
        <end position="369"/>
    </location>
</feature>
<feature type="transmembrane region" description="Helical" evidence="9">
    <location>
        <begin position="375"/>
        <end position="396"/>
    </location>
</feature>
<evidence type="ECO:0000256" key="6">
    <source>
        <dbReference type="ARBA" id="ARBA00022840"/>
    </source>
</evidence>
<keyword evidence="9" id="KW-1133">Transmembrane helix</keyword>
<dbReference type="InterPro" id="IPR017441">
    <property type="entry name" value="Protein_kinase_ATP_BS"/>
</dbReference>
<dbReference type="EMBL" id="BAABHK010000001">
    <property type="protein sequence ID" value="GAA4619699.1"/>
    <property type="molecule type" value="Genomic_DNA"/>
</dbReference>
<dbReference type="PROSITE" id="PS50011">
    <property type="entry name" value="PROTEIN_KINASE_DOM"/>
    <property type="match status" value="1"/>
</dbReference>
<evidence type="ECO:0000256" key="5">
    <source>
        <dbReference type="ARBA" id="ARBA00022777"/>
    </source>
</evidence>
<protein>
    <recommendedName>
        <fullName evidence="2">non-specific serine/threonine protein kinase</fullName>
        <ecNumber evidence="2">2.7.11.1</ecNumber>
    </recommendedName>
</protein>
<dbReference type="PANTHER" id="PTHR43671">
    <property type="entry name" value="SERINE/THREONINE-PROTEIN KINASE NEK"/>
    <property type="match status" value="1"/>
</dbReference>
<accession>A0ABP8U3J8</accession>
<comment type="similarity">
    <text evidence="1">Belongs to the protein kinase superfamily. NEK Ser/Thr protein kinase family. NIMA subfamily.</text>
</comment>
<keyword evidence="4 7" id="KW-0547">Nucleotide-binding</keyword>
<dbReference type="CDD" id="cd14014">
    <property type="entry name" value="STKc_PknB_like"/>
    <property type="match status" value="1"/>
</dbReference>
<keyword evidence="3" id="KW-0808">Transferase</keyword>
<keyword evidence="6 7" id="KW-0067">ATP-binding</keyword>
<feature type="transmembrane region" description="Helical" evidence="9">
    <location>
        <begin position="468"/>
        <end position="488"/>
    </location>
</feature>
<evidence type="ECO:0000256" key="4">
    <source>
        <dbReference type="ARBA" id="ARBA00022741"/>
    </source>
</evidence>
<comment type="caution">
    <text evidence="11">The sequence shown here is derived from an EMBL/GenBank/DDBJ whole genome shotgun (WGS) entry which is preliminary data.</text>
</comment>
<dbReference type="Gene3D" id="1.10.510.10">
    <property type="entry name" value="Transferase(Phosphotransferase) domain 1"/>
    <property type="match status" value="1"/>
</dbReference>
<evidence type="ECO:0000256" key="9">
    <source>
        <dbReference type="SAM" id="Phobius"/>
    </source>
</evidence>
<sequence length="513" mass="54308">MGGEYRAGDVVHGRFVLREQLGSGGMGTVWRAYHRDLDIDVALKQTILPADDSAGIREELSVRARREGRTLARLSLTPHPGIVTVHDLITVDGLPWLVMALIEGRSLKEVVWQDGPLTEERTAELAEQLLTALRFVHGHGVLHRDLKPGNILIDARGDAKLVDFGIAVHPDDTTLTGSGAVIGTPGYIDPERLRGQPPTEASDLFCLAATLYYAVEGKAPFRRDNPEATLHATLYERPLFAPDPGPLRELIEHLLAPAVADRPSAEEALDRLRVVRASPISDHRVSPSVEDGTAESGALKTTEDVPRGRSGPEPADRSTRSPTASATTGEAAAMTEPSDARRSWHPVVLSALGAVAFLLPLTLGMGYVLDGSASYLMAAYLVPLSLTAVLTSAGITITRFEGELARPLFAAALTNIAGLPLGLIVGALAGDLFACAVVGSVVSGVFGVFIGGRVFFDPGDSDSRATSVIAALAIATLWIVGFEIMGALTQHWARHSAAGFLNGWAGGLAHLLG</sequence>
<dbReference type="PROSITE" id="PS00108">
    <property type="entry name" value="PROTEIN_KINASE_ST"/>
    <property type="match status" value="1"/>
</dbReference>
<dbReference type="SMART" id="SM00220">
    <property type="entry name" value="S_TKc"/>
    <property type="match status" value="1"/>
</dbReference>
<reference evidence="12" key="1">
    <citation type="journal article" date="2019" name="Int. J. Syst. Evol. Microbiol.">
        <title>The Global Catalogue of Microorganisms (GCM) 10K type strain sequencing project: providing services to taxonomists for standard genome sequencing and annotation.</title>
        <authorList>
            <consortium name="The Broad Institute Genomics Platform"/>
            <consortium name="The Broad Institute Genome Sequencing Center for Infectious Disease"/>
            <person name="Wu L."/>
            <person name="Ma J."/>
        </authorList>
    </citation>
    <scope>NUCLEOTIDE SEQUENCE [LARGE SCALE GENOMIC DNA]</scope>
    <source>
        <strain evidence="12">JCM 17939</strain>
    </source>
</reference>
<feature type="transmembrane region" description="Helical" evidence="9">
    <location>
        <begin position="408"/>
        <end position="430"/>
    </location>
</feature>
<keyword evidence="9" id="KW-0472">Membrane</keyword>
<evidence type="ECO:0000259" key="10">
    <source>
        <dbReference type="PROSITE" id="PS50011"/>
    </source>
</evidence>
<name>A0ABP8U3J8_9ACTN</name>
<evidence type="ECO:0000313" key="11">
    <source>
        <dbReference type="EMBL" id="GAA4619699.1"/>
    </source>
</evidence>
<keyword evidence="9" id="KW-0812">Transmembrane</keyword>
<dbReference type="InterPro" id="IPR011009">
    <property type="entry name" value="Kinase-like_dom_sf"/>
</dbReference>
<dbReference type="SUPFAM" id="SSF56112">
    <property type="entry name" value="Protein kinase-like (PK-like)"/>
    <property type="match status" value="1"/>
</dbReference>
<evidence type="ECO:0000313" key="12">
    <source>
        <dbReference type="Proteomes" id="UP001501442"/>
    </source>
</evidence>
<feature type="binding site" evidence="7">
    <location>
        <position position="44"/>
    </location>
    <ligand>
        <name>ATP</name>
        <dbReference type="ChEBI" id="CHEBI:30616"/>
    </ligand>
</feature>
<organism evidence="11 12">
    <name type="scientific">Actinoallomurus vinaceus</name>
    <dbReference type="NCBI Taxonomy" id="1080074"/>
    <lineage>
        <taxon>Bacteria</taxon>
        <taxon>Bacillati</taxon>
        <taxon>Actinomycetota</taxon>
        <taxon>Actinomycetes</taxon>
        <taxon>Streptosporangiales</taxon>
        <taxon>Thermomonosporaceae</taxon>
        <taxon>Actinoallomurus</taxon>
    </lineage>
</organism>
<feature type="region of interest" description="Disordered" evidence="8">
    <location>
        <begin position="282"/>
        <end position="338"/>
    </location>
</feature>
<dbReference type="Proteomes" id="UP001501442">
    <property type="component" value="Unassembled WGS sequence"/>
</dbReference>
<dbReference type="Gene3D" id="3.30.200.20">
    <property type="entry name" value="Phosphorylase Kinase, domain 1"/>
    <property type="match status" value="1"/>
</dbReference>
<keyword evidence="12" id="KW-1185">Reference proteome</keyword>
<evidence type="ECO:0000256" key="2">
    <source>
        <dbReference type="ARBA" id="ARBA00012513"/>
    </source>
</evidence>
<feature type="domain" description="Protein kinase" evidence="10">
    <location>
        <begin position="15"/>
        <end position="274"/>
    </location>
</feature>
<dbReference type="InterPro" id="IPR000719">
    <property type="entry name" value="Prot_kinase_dom"/>
</dbReference>
<evidence type="ECO:0000256" key="3">
    <source>
        <dbReference type="ARBA" id="ARBA00022679"/>
    </source>
</evidence>
<evidence type="ECO:0000256" key="8">
    <source>
        <dbReference type="SAM" id="MobiDB-lite"/>
    </source>
</evidence>
<dbReference type="PANTHER" id="PTHR43671:SF13">
    <property type="entry name" value="SERINE_THREONINE-PROTEIN KINASE NEK2"/>
    <property type="match status" value="1"/>
</dbReference>
<dbReference type="Pfam" id="PF00069">
    <property type="entry name" value="Pkinase"/>
    <property type="match status" value="1"/>
</dbReference>
<proteinExistence type="inferred from homology"/>
<evidence type="ECO:0000256" key="7">
    <source>
        <dbReference type="PROSITE-ProRule" id="PRU10141"/>
    </source>
</evidence>
<evidence type="ECO:0000256" key="1">
    <source>
        <dbReference type="ARBA" id="ARBA00010886"/>
    </source>
</evidence>